<organism evidence="2 3">
    <name type="scientific">Polyplax serrata</name>
    <name type="common">Common mouse louse</name>
    <dbReference type="NCBI Taxonomy" id="468196"/>
    <lineage>
        <taxon>Eukaryota</taxon>
        <taxon>Metazoa</taxon>
        <taxon>Ecdysozoa</taxon>
        <taxon>Arthropoda</taxon>
        <taxon>Hexapoda</taxon>
        <taxon>Insecta</taxon>
        <taxon>Pterygota</taxon>
        <taxon>Neoptera</taxon>
        <taxon>Paraneoptera</taxon>
        <taxon>Psocodea</taxon>
        <taxon>Troctomorpha</taxon>
        <taxon>Phthiraptera</taxon>
        <taxon>Anoplura</taxon>
        <taxon>Polyplacidae</taxon>
        <taxon>Polyplax</taxon>
    </lineage>
</organism>
<accession>A0AAN8P1K9</accession>
<evidence type="ECO:0000313" key="2">
    <source>
        <dbReference type="EMBL" id="KAK6617752.1"/>
    </source>
</evidence>
<protein>
    <submittedName>
        <fullName evidence="2">Uncharacterized protein</fullName>
    </submittedName>
</protein>
<gene>
    <name evidence="2" type="ORF">RUM43_013980</name>
</gene>
<evidence type="ECO:0000256" key="1">
    <source>
        <dbReference type="SAM" id="MobiDB-lite"/>
    </source>
</evidence>
<name>A0AAN8P1K9_POLSC</name>
<proteinExistence type="predicted"/>
<comment type="caution">
    <text evidence="2">The sequence shown here is derived from an EMBL/GenBank/DDBJ whole genome shotgun (WGS) entry which is preliminary data.</text>
</comment>
<dbReference type="Proteomes" id="UP001372834">
    <property type="component" value="Unassembled WGS sequence"/>
</dbReference>
<reference evidence="2 3" key="1">
    <citation type="submission" date="2023-10" db="EMBL/GenBank/DDBJ databases">
        <title>Genomes of two closely related lineages of the louse Polyplax serrata with different host specificities.</title>
        <authorList>
            <person name="Martinu J."/>
            <person name="Tarabai H."/>
            <person name="Stefka J."/>
            <person name="Hypsa V."/>
        </authorList>
    </citation>
    <scope>NUCLEOTIDE SEQUENCE [LARGE SCALE GENOMIC DNA]</scope>
    <source>
        <strain evidence="2">HR10_N</strain>
    </source>
</reference>
<sequence>MWFAVLDVIPKDFYKRQILQPIPGYIPVYIQADGEAVFRRTSDISRGYPVKSVQHKQATSKVAPRVSKTEEKNLKEEKKVEKAEAEVNVDNSKDKIKNSS</sequence>
<feature type="compositionally biased region" description="Basic and acidic residues" evidence="1">
    <location>
        <begin position="67"/>
        <end position="100"/>
    </location>
</feature>
<dbReference type="AlphaFoldDB" id="A0AAN8P1K9"/>
<feature type="region of interest" description="Disordered" evidence="1">
    <location>
        <begin position="50"/>
        <end position="100"/>
    </location>
</feature>
<dbReference type="EMBL" id="JAWJWE010000043">
    <property type="protein sequence ID" value="KAK6617752.1"/>
    <property type="molecule type" value="Genomic_DNA"/>
</dbReference>
<evidence type="ECO:0000313" key="3">
    <source>
        <dbReference type="Proteomes" id="UP001372834"/>
    </source>
</evidence>